<dbReference type="AlphaFoldDB" id="A0A2H5Q7D4"/>
<dbReference type="Pfam" id="PF23598">
    <property type="entry name" value="LRR_14"/>
    <property type="match status" value="1"/>
</dbReference>
<name>A0A2H5Q7D4_CITUN</name>
<feature type="domain" description="Disease resistance R13L4/SHOC-2-like LRR" evidence="2">
    <location>
        <begin position="48"/>
        <end position="134"/>
    </location>
</feature>
<dbReference type="InterPro" id="IPR032675">
    <property type="entry name" value="LRR_dom_sf"/>
</dbReference>
<dbReference type="Proteomes" id="UP000236630">
    <property type="component" value="Unassembled WGS sequence"/>
</dbReference>
<evidence type="ECO:0000259" key="2">
    <source>
        <dbReference type="Pfam" id="PF23598"/>
    </source>
</evidence>
<keyword evidence="1" id="KW-0677">Repeat</keyword>
<evidence type="ECO:0000313" key="4">
    <source>
        <dbReference type="Proteomes" id="UP000236630"/>
    </source>
</evidence>
<proteinExistence type="predicted"/>
<evidence type="ECO:0000313" key="3">
    <source>
        <dbReference type="EMBL" id="GAY60539.1"/>
    </source>
</evidence>
<comment type="caution">
    <text evidence="3">The sequence shown here is derived from an EMBL/GenBank/DDBJ whole genome shotgun (WGS) entry which is preliminary data.</text>
</comment>
<dbReference type="SUPFAM" id="SSF52058">
    <property type="entry name" value="L domain-like"/>
    <property type="match status" value="1"/>
</dbReference>
<reference evidence="3 4" key="1">
    <citation type="journal article" date="2017" name="Front. Genet.">
        <title>Draft sequencing of the heterozygous diploid genome of Satsuma (Citrus unshiu Marc.) using a hybrid assembly approach.</title>
        <authorList>
            <person name="Shimizu T."/>
            <person name="Tanizawa Y."/>
            <person name="Mochizuki T."/>
            <person name="Nagasaki H."/>
            <person name="Yoshioka T."/>
            <person name="Toyoda A."/>
            <person name="Fujiyama A."/>
            <person name="Kaminuma E."/>
            <person name="Nakamura Y."/>
        </authorList>
    </citation>
    <scope>NUCLEOTIDE SEQUENCE [LARGE SCALE GENOMIC DNA]</scope>
    <source>
        <strain evidence="4">cv. Miyagawa wase</strain>
    </source>
</reference>
<dbReference type="InterPro" id="IPR055414">
    <property type="entry name" value="LRR_R13L4/SHOC2-like"/>
</dbReference>
<protein>
    <recommendedName>
        <fullName evidence="2">Disease resistance R13L4/SHOC-2-like LRR domain-containing protein</fullName>
    </recommendedName>
</protein>
<accession>A0A2H5Q7D4</accession>
<dbReference type="Gene3D" id="3.80.10.10">
    <property type="entry name" value="Ribonuclease Inhibitor"/>
    <property type="match status" value="1"/>
</dbReference>
<dbReference type="PANTHER" id="PTHR23155">
    <property type="entry name" value="DISEASE RESISTANCE PROTEIN RP"/>
    <property type="match status" value="1"/>
</dbReference>
<gene>
    <name evidence="3" type="ORF">CUMW_202810</name>
</gene>
<dbReference type="EMBL" id="BDQV01000238">
    <property type="protein sequence ID" value="GAY60539.1"/>
    <property type="molecule type" value="Genomic_DNA"/>
</dbReference>
<dbReference type="GO" id="GO:0098542">
    <property type="term" value="P:defense response to other organism"/>
    <property type="evidence" value="ECO:0007669"/>
    <property type="project" value="TreeGrafter"/>
</dbReference>
<dbReference type="InterPro" id="IPR044974">
    <property type="entry name" value="Disease_R_plants"/>
</dbReference>
<keyword evidence="4" id="KW-1185">Reference proteome</keyword>
<evidence type="ECO:0000256" key="1">
    <source>
        <dbReference type="ARBA" id="ARBA00022737"/>
    </source>
</evidence>
<dbReference type="PANTHER" id="PTHR23155:SF1205">
    <property type="entry name" value="DISEASE RESISTANCE PROTEIN RPM1"/>
    <property type="match status" value="1"/>
</dbReference>
<sequence length="135" mass="15405">MELIERSMVQPAMHDLLRELAISKAKEDRLAIHFGIPPKTRKISRGHSLLFFDISEPVGLILKECKILQVLDLEGVYMALLDSSVGNLIHLRYLDLRKTWLKKLPSSMGNLFNLQSLDLSSTLVDPIPLVIWKMQ</sequence>
<organism evidence="3 4">
    <name type="scientific">Citrus unshiu</name>
    <name type="common">Satsuma mandarin</name>
    <name type="synonym">Citrus nobilis var. unshiu</name>
    <dbReference type="NCBI Taxonomy" id="55188"/>
    <lineage>
        <taxon>Eukaryota</taxon>
        <taxon>Viridiplantae</taxon>
        <taxon>Streptophyta</taxon>
        <taxon>Embryophyta</taxon>
        <taxon>Tracheophyta</taxon>
        <taxon>Spermatophyta</taxon>
        <taxon>Magnoliopsida</taxon>
        <taxon>eudicotyledons</taxon>
        <taxon>Gunneridae</taxon>
        <taxon>Pentapetalae</taxon>
        <taxon>rosids</taxon>
        <taxon>malvids</taxon>
        <taxon>Sapindales</taxon>
        <taxon>Rutaceae</taxon>
        <taxon>Aurantioideae</taxon>
        <taxon>Citrus</taxon>
    </lineage>
</organism>